<evidence type="ECO:0000256" key="3">
    <source>
        <dbReference type="ARBA" id="ARBA00022692"/>
    </source>
</evidence>
<feature type="transmembrane region" description="Helical" evidence="6">
    <location>
        <begin position="6"/>
        <end position="24"/>
    </location>
</feature>
<evidence type="ECO:0000256" key="1">
    <source>
        <dbReference type="ARBA" id="ARBA00004141"/>
    </source>
</evidence>
<feature type="transmembrane region" description="Helical" evidence="6">
    <location>
        <begin position="44"/>
        <end position="69"/>
    </location>
</feature>
<evidence type="ECO:0000256" key="2">
    <source>
        <dbReference type="ARBA" id="ARBA00006434"/>
    </source>
</evidence>
<gene>
    <name evidence="7" type="ORF">JCM19231_3518</name>
</gene>
<sequence>MNSTLFLTGFGVYVCFLIWLGWFVSRNQKSGEDFLLGGRGLPLFLVLGTTVATMVGTGSSMGAVGFGYANGWQVRFTASAVQSVFYFSHYGSLQFVR</sequence>
<accession>A0A0B8NS78</accession>
<evidence type="ECO:0000313" key="7">
    <source>
        <dbReference type="EMBL" id="GAM53998.1"/>
    </source>
</evidence>
<reference evidence="7 8" key="1">
    <citation type="submission" date="2015-01" db="EMBL/GenBank/DDBJ databases">
        <title>Vibrio sp. C1 JCM 19231 whole genome shotgun sequence.</title>
        <authorList>
            <person name="Sawabe T."/>
            <person name="Meirelles P."/>
            <person name="Feng G."/>
            <person name="Sayaka M."/>
            <person name="Hattori M."/>
            <person name="Ohkuma M."/>
        </authorList>
    </citation>
    <scope>NUCLEOTIDE SEQUENCE [LARGE SCALE GENOMIC DNA]</scope>
    <source>
        <strain evidence="8">JCM 19231</strain>
    </source>
</reference>
<protein>
    <submittedName>
        <fullName evidence="7">Sodium-solute symporter, putative</fullName>
    </submittedName>
</protein>
<keyword evidence="5 6" id="KW-0472">Membrane</keyword>
<reference evidence="7 8" key="2">
    <citation type="submission" date="2015-01" db="EMBL/GenBank/DDBJ databases">
        <authorList>
            <consortium name="NBRP consortium"/>
            <person name="Sawabe T."/>
            <person name="Meirelles P."/>
            <person name="Feng G."/>
            <person name="Sayaka M."/>
            <person name="Hattori M."/>
            <person name="Ohkuma M."/>
        </authorList>
    </citation>
    <scope>NUCLEOTIDE SEQUENCE [LARGE SCALE GENOMIC DNA]</scope>
    <source>
        <strain evidence="8">JCM 19231</strain>
    </source>
</reference>
<keyword evidence="3 6" id="KW-0812">Transmembrane</keyword>
<dbReference type="PROSITE" id="PS50283">
    <property type="entry name" value="NA_SOLUT_SYMP_3"/>
    <property type="match status" value="1"/>
</dbReference>
<dbReference type="GO" id="GO:0016020">
    <property type="term" value="C:membrane"/>
    <property type="evidence" value="ECO:0007669"/>
    <property type="project" value="UniProtKB-SubCell"/>
</dbReference>
<keyword evidence="8" id="KW-1185">Reference proteome</keyword>
<dbReference type="Proteomes" id="UP000031671">
    <property type="component" value="Unassembled WGS sequence"/>
</dbReference>
<evidence type="ECO:0000313" key="8">
    <source>
        <dbReference type="Proteomes" id="UP000031671"/>
    </source>
</evidence>
<evidence type="ECO:0000256" key="6">
    <source>
        <dbReference type="SAM" id="Phobius"/>
    </source>
</evidence>
<dbReference type="InterPro" id="IPR038377">
    <property type="entry name" value="Na/Glc_symporter_sf"/>
</dbReference>
<proteinExistence type="inferred from homology"/>
<comment type="subcellular location">
    <subcellularLocation>
        <location evidence="1">Membrane</location>
        <topology evidence="1">Multi-pass membrane protein</topology>
    </subcellularLocation>
</comment>
<evidence type="ECO:0000256" key="5">
    <source>
        <dbReference type="ARBA" id="ARBA00023136"/>
    </source>
</evidence>
<dbReference type="InterPro" id="IPR001734">
    <property type="entry name" value="Na/solute_symporter"/>
</dbReference>
<keyword evidence="4 6" id="KW-1133">Transmembrane helix</keyword>
<dbReference type="Gene3D" id="1.20.1730.10">
    <property type="entry name" value="Sodium/glucose cotransporter"/>
    <property type="match status" value="1"/>
</dbReference>
<dbReference type="EMBL" id="BBRZ01000001">
    <property type="protein sequence ID" value="GAM53998.1"/>
    <property type="molecule type" value="Genomic_DNA"/>
</dbReference>
<comment type="caution">
    <text evidence="7">The sequence shown here is derived from an EMBL/GenBank/DDBJ whole genome shotgun (WGS) entry which is preliminary data.</text>
</comment>
<evidence type="ECO:0000256" key="4">
    <source>
        <dbReference type="ARBA" id="ARBA00022989"/>
    </source>
</evidence>
<dbReference type="GO" id="GO:0022857">
    <property type="term" value="F:transmembrane transporter activity"/>
    <property type="evidence" value="ECO:0007669"/>
    <property type="project" value="InterPro"/>
</dbReference>
<comment type="similarity">
    <text evidence="2">Belongs to the sodium:solute symporter (SSF) (TC 2.A.21) family.</text>
</comment>
<dbReference type="AlphaFoldDB" id="A0A0B8NS78"/>
<organism evidence="7 8">
    <name type="scientific">Vibrio ishigakensis</name>
    <dbReference type="NCBI Taxonomy" id="1481914"/>
    <lineage>
        <taxon>Bacteria</taxon>
        <taxon>Pseudomonadati</taxon>
        <taxon>Pseudomonadota</taxon>
        <taxon>Gammaproteobacteria</taxon>
        <taxon>Vibrionales</taxon>
        <taxon>Vibrionaceae</taxon>
        <taxon>Vibrio</taxon>
    </lineage>
</organism>
<name>A0A0B8NS78_9VIBR</name>